<dbReference type="AlphaFoldDB" id="A0AAW2XB17"/>
<organism evidence="1">
    <name type="scientific">Sesamum latifolium</name>
    <dbReference type="NCBI Taxonomy" id="2727402"/>
    <lineage>
        <taxon>Eukaryota</taxon>
        <taxon>Viridiplantae</taxon>
        <taxon>Streptophyta</taxon>
        <taxon>Embryophyta</taxon>
        <taxon>Tracheophyta</taxon>
        <taxon>Spermatophyta</taxon>
        <taxon>Magnoliopsida</taxon>
        <taxon>eudicotyledons</taxon>
        <taxon>Gunneridae</taxon>
        <taxon>Pentapetalae</taxon>
        <taxon>asterids</taxon>
        <taxon>lamiids</taxon>
        <taxon>Lamiales</taxon>
        <taxon>Pedaliaceae</taxon>
        <taxon>Sesamum</taxon>
    </lineage>
</organism>
<proteinExistence type="predicted"/>
<evidence type="ECO:0000313" key="1">
    <source>
        <dbReference type="EMBL" id="KAL0450998.1"/>
    </source>
</evidence>
<gene>
    <name evidence="1" type="ORF">Slati_1656200</name>
</gene>
<sequence>MSVRGTFRQGRMSKLLRSLGTVAHEVLGTSHPWGCEEWTLRPLCWTFCGNLSANEPSLAEQKCGMKCCVVDEGASRGKTARFKNPVGISIRYEKCCNVSGASVGQPTKPCWMLVRSIVELNRECSSRKFGQC</sequence>
<protein>
    <submittedName>
        <fullName evidence="1">Uncharacterized protein</fullName>
    </submittedName>
</protein>
<accession>A0AAW2XB17</accession>
<dbReference type="EMBL" id="JACGWN010000005">
    <property type="protein sequence ID" value="KAL0450998.1"/>
    <property type="molecule type" value="Genomic_DNA"/>
</dbReference>
<reference evidence="1" key="1">
    <citation type="submission" date="2020-06" db="EMBL/GenBank/DDBJ databases">
        <authorList>
            <person name="Li T."/>
            <person name="Hu X."/>
            <person name="Zhang T."/>
            <person name="Song X."/>
            <person name="Zhang H."/>
            <person name="Dai N."/>
            <person name="Sheng W."/>
            <person name="Hou X."/>
            <person name="Wei L."/>
        </authorList>
    </citation>
    <scope>NUCLEOTIDE SEQUENCE</scope>
    <source>
        <strain evidence="1">KEN1</strain>
        <tissue evidence="1">Leaf</tissue>
    </source>
</reference>
<name>A0AAW2XB17_9LAMI</name>
<comment type="caution">
    <text evidence="1">The sequence shown here is derived from an EMBL/GenBank/DDBJ whole genome shotgun (WGS) entry which is preliminary data.</text>
</comment>
<reference evidence="1" key="2">
    <citation type="journal article" date="2024" name="Plant">
        <title>Genomic evolution and insights into agronomic trait innovations of Sesamum species.</title>
        <authorList>
            <person name="Miao H."/>
            <person name="Wang L."/>
            <person name="Qu L."/>
            <person name="Liu H."/>
            <person name="Sun Y."/>
            <person name="Le M."/>
            <person name="Wang Q."/>
            <person name="Wei S."/>
            <person name="Zheng Y."/>
            <person name="Lin W."/>
            <person name="Duan Y."/>
            <person name="Cao H."/>
            <person name="Xiong S."/>
            <person name="Wang X."/>
            <person name="Wei L."/>
            <person name="Li C."/>
            <person name="Ma Q."/>
            <person name="Ju M."/>
            <person name="Zhao R."/>
            <person name="Li G."/>
            <person name="Mu C."/>
            <person name="Tian Q."/>
            <person name="Mei H."/>
            <person name="Zhang T."/>
            <person name="Gao T."/>
            <person name="Zhang H."/>
        </authorList>
    </citation>
    <scope>NUCLEOTIDE SEQUENCE</scope>
    <source>
        <strain evidence="1">KEN1</strain>
    </source>
</reference>